<dbReference type="EMBL" id="GBRH01205893">
    <property type="protein sequence ID" value="JAD92002.1"/>
    <property type="molecule type" value="Transcribed_RNA"/>
</dbReference>
<accession>A0A0A9E7P8</accession>
<sequence length="71" mass="8233">MRNMWCSPFLFCDSYCTRLGRKVLSYTVCDSIFCVKVYQSLAAHLDRLVLYISKSSMTTSLAWPTFFSVQD</sequence>
<proteinExistence type="predicted"/>
<dbReference type="AlphaFoldDB" id="A0A0A9E7P8"/>
<reference evidence="1" key="2">
    <citation type="journal article" date="2015" name="Data Brief">
        <title>Shoot transcriptome of the giant reed, Arundo donax.</title>
        <authorList>
            <person name="Barrero R.A."/>
            <person name="Guerrero F.D."/>
            <person name="Moolhuijzen P."/>
            <person name="Goolsby J.A."/>
            <person name="Tidwell J."/>
            <person name="Bellgard S.E."/>
            <person name="Bellgard M.I."/>
        </authorList>
    </citation>
    <scope>NUCLEOTIDE SEQUENCE</scope>
    <source>
        <tissue evidence="1">Shoot tissue taken approximately 20 cm above the soil surface</tissue>
    </source>
</reference>
<reference evidence="1" key="1">
    <citation type="submission" date="2014-09" db="EMBL/GenBank/DDBJ databases">
        <authorList>
            <person name="Magalhaes I.L.F."/>
            <person name="Oliveira U."/>
            <person name="Santos F.R."/>
            <person name="Vidigal T.H.D.A."/>
            <person name="Brescovit A.D."/>
            <person name="Santos A.J."/>
        </authorList>
    </citation>
    <scope>NUCLEOTIDE SEQUENCE</scope>
    <source>
        <tissue evidence="1">Shoot tissue taken approximately 20 cm above the soil surface</tissue>
    </source>
</reference>
<organism evidence="1">
    <name type="scientific">Arundo donax</name>
    <name type="common">Giant reed</name>
    <name type="synonym">Donax arundinaceus</name>
    <dbReference type="NCBI Taxonomy" id="35708"/>
    <lineage>
        <taxon>Eukaryota</taxon>
        <taxon>Viridiplantae</taxon>
        <taxon>Streptophyta</taxon>
        <taxon>Embryophyta</taxon>
        <taxon>Tracheophyta</taxon>
        <taxon>Spermatophyta</taxon>
        <taxon>Magnoliopsida</taxon>
        <taxon>Liliopsida</taxon>
        <taxon>Poales</taxon>
        <taxon>Poaceae</taxon>
        <taxon>PACMAD clade</taxon>
        <taxon>Arundinoideae</taxon>
        <taxon>Arundineae</taxon>
        <taxon>Arundo</taxon>
    </lineage>
</organism>
<evidence type="ECO:0000313" key="1">
    <source>
        <dbReference type="EMBL" id="JAD92002.1"/>
    </source>
</evidence>
<name>A0A0A9E7P8_ARUDO</name>
<protein>
    <submittedName>
        <fullName evidence="1">Uncharacterized protein</fullName>
    </submittedName>
</protein>